<keyword evidence="5" id="KW-0479">Metal-binding</keyword>
<dbReference type="InterPro" id="IPR012340">
    <property type="entry name" value="NA-bd_OB-fold"/>
</dbReference>
<evidence type="ECO:0000256" key="6">
    <source>
        <dbReference type="ARBA" id="ARBA00022759"/>
    </source>
</evidence>
<dbReference type="InterPro" id="IPR004659">
    <property type="entry name" value="RNase_E/G"/>
</dbReference>
<dbReference type="GO" id="GO:0004540">
    <property type="term" value="F:RNA nuclease activity"/>
    <property type="evidence" value="ECO:0007669"/>
    <property type="project" value="InterPro"/>
</dbReference>
<dbReference type="Gene3D" id="3.40.1260.20">
    <property type="entry name" value="Ribonuclease E, catalytic domain"/>
    <property type="match status" value="1"/>
</dbReference>
<dbReference type="GO" id="GO:0005737">
    <property type="term" value="C:cytoplasm"/>
    <property type="evidence" value="ECO:0007669"/>
    <property type="project" value="TreeGrafter"/>
</dbReference>
<keyword evidence="2" id="KW-1003">Cell membrane</keyword>
<evidence type="ECO:0000256" key="10">
    <source>
        <dbReference type="ARBA" id="ARBA00023136"/>
    </source>
</evidence>
<sequence length="513" mass="59171">MHKGENMKKEIYINESMGETRIAILEDGQLVEVYIEKQDKHRMVGNVYRGVVENVLPGMQAAFVDIGYDINAFLPFTEIQNNKYLDETDSDEHHNKNNHNHGSIKVDLQTGQEIFIQVIKEPFAGKGPRVTTEVAIPGRLLVLVPNEKYIGISKKVWDKYERRRLKKIANSLKEDNFGLIIRTVAEGKSEEQLTNDYKALIKKWQTLISKTKRAKAPCIVYEDLETASSVIRDLFSSDVEKIVIDSKKLYRKTQTYLDEVSPNMASRLDYYKLKTPIFEGMGIEDDIAKLLRPKVWLKSGAYLIIEKTEAMVVVDVNSGRFVGKKGHEENSLKINLEAAREVARQLRLRDLSGLIVIDFIDMREANNQRKVYHELRKELNKDRAKVAVSPISEFGLLEMTRQRIRLSLLDSMSDECPTCHGAGKIISLETLITRIDHWLRRYKSKFSDLRLRLDLHPENAEFLNTNKKKILRGLMWQNFVHISVAANSSIKRDQYRFYRAKDGKDVTNKVDIV</sequence>
<evidence type="ECO:0000256" key="8">
    <source>
        <dbReference type="ARBA" id="ARBA00022842"/>
    </source>
</evidence>
<protein>
    <submittedName>
        <fullName evidence="13">Cytoplasmic axial filament protein CafA and Ribonuclease G</fullName>
        <ecNumber evidence="13">3.1.4.-</ecNumber>
    </submittedName>
</protein>
<dbReference type="GO" id="GO:0046872">
    <property type="term" value="F:metal ion binding"/>
    <property type="evidence" value="ECO:0007669"/>
    <property type="project" value="UniProtKB-KW"/>
</dbReference>
<evidence type="ECO:0000256" key="3">
    <source>
        <dbReference type="ARBA" id="ARBA00022519"/>
    </source>
</evidence>
<dbReference type="SUPFAM" id="SSF50249">
    <property type="entry name" value="Nucleic acid-binding proteins"/>
    <property type="match status" value="1"/>
</dbReference>
<evidence type="ECO:0000259" key="12">
    <source>
        <dbReference type="PROSITE" id="PS50126"/>
    </source>
</evidence>
<keyword evidence="10" id="KW-0472">Membrane</keyword>
<keyword evidence="8" id="KW-0460">Magnesium</keyword>
<dbReference type="EMBL" id="FAXC01000113">
    <property type="protein sequence ID" value="CUV08703.1"/>
    <property type="molecule type" value="Genomic_DNA"/>
</dbReference>
<feature type="coiled-coil region" evidence="11">
    <location>
        <begin position="329"/>
        <end position="385"/>
    </location>
</feature>
<dbReference type="InterPro" id="IPR019307">
    <property type="entry name" value="RNA-bd_AU-1/RNase_E/G"/>
</dbReference>
<name>A0A160VE53_9ZZZZ</name>
<dbReference type="GO" id="GO:0004519">
    <property type="term" value="F:endonuclease activity"/>
    <property type="evidence" value="ECO:0007669"/>
    <property type="project" value="UniProtKB-KW"/>
</dbReference>
<comment type="cofactor">
    <cofactor evidence="1">
        <name>Mg(2+)</name>
        <dbReference type="ChEBI" id="CHEBI:18420"/>
    </cofactor>
</comment>
<evidence type="ECO:0000256" key="9">
    <source>
        <dbReference type="ARBA" id="ARBA00022884"/>
    </source>
</evidence>
<dbReference type="SMART" id="SM00316">
    <property type="entry name" value="S1"/>
    <property type="match status" value="1"/>
</dbReference>
<dbReference type="PROSITE" id="PS50126">
    <property type="entry name" value="S1"/>
    <property type="match status" value="1"/>
</dbReference>
<evidence type="ECO:0000256" key="2">
    <source>
        <dbReference type="ARBA" id="ARBA00022475"/>
    </source>
</evidence>
<organism evidence="13">
    <name type="scientific">hydrothermal vent metagenome</name>
    <dbReference type="NCBI Taxonomy" id="652676"/>
    <lineage>
        <taxon>unclassified sequences</taxon>
        <taxon>metagenomes</taxon>
        <taxon>ecological metagenomes</taxon>
    </lineage>
</organism>
<evidence type="ECO:0000256" key="1">
    <source>
        <dbReference type="ARBA" id="ARBA00001946"/>
    </source>
</evidence>
<feature type="domain" description="S1 motif" evidence="12">
    <location>
        <begin position="45"/>
        <end position="120"/>
    </location>
</feature>
<proteinExistence type="predicted"/>
<keyword evidence="4" id="KW-0540">Nuclease</keyword>
<accession>A0A160VE53</accession>
<dbReference type="AlphaFoldDB" id="A0A160VE53"/>
<keyword evidence="3" id="KW-0997">Cell inner membrane</keyword>
<dbReference type="GO" id="GO:0003723">
    <property type="term" value="F:RNA binding"/>
    <property type="evidence" value="ECO:0007669"/>
    <property type="project" value="UniProtKB-KW"/>
</dbReference>
<evidence type="ECO:0000256" key="5">
    <source>
        <dbReference type="ARBA" id="ARBA00022723"/>
    </source>
</evidence>
<reference evidence="13" key="1">
    <citation type="submission" date="2015-10" db="EMBL/GenBank/DDBJ databases">
        <authorList>
            <person name="Gilbert D.G."/>
        </authorList>
    </citation>
    <scope>NUCLEOTIDE SEQUENCE</scope>
</reference>
<dbReference type="PANTHER" id="PTHR30001:SF1">
    <property type="entry name" value="RIBONUCLEASE E_G-LIKE PROTEIN, CHLOROPLASTIC"/>
    <property type="match status" value="1"/>
</dbReference>
<dbReference type="CDD" id="cd04453">
    <property type="entry name" value="S1_RNase_E"/>
    <property type="match status" value="1"/>
</dbReference>
<dbReference type="EC" id="3.1.4.-" evidence="13"/>
<gene>
    <name evidence="13" type="ORF">MGWOODY_Mmi2289</name>
</gene>
<dbReference type="NCBIfam" id="TIGR00757">
    <property type="entry name" value="RNaseEG"/>
    <property type="match status" value="1"/>
</dbReference>
<dbReference type="Gene3D" id="2.40.50.140">
    <property type="entry name" value="Nucleic acid-binding proteins"/>
    <property type="match status" value="1"/>
</dbReference>
<evidence type="ECO:0000256" key="4">
    <source>
        <dbReference type="ARBA" id="ARBA00022722"/>
    </source>
</evidence>
<evidence type="ECO:0000256" key="7">
    <source>
        <dbReference type="ARBA" id="ARBA00022801"/>
    </source>
</evidence>
<dbReference type="PANTHER" id="PTHR30001">
    <property type="entry name" value="RIBONUCLEASE"/>
    <property type="match status" value="1"/>
</dbReference>
<keyword evidence="11" id="KW-0175">Coiled coil</keyword>
<dbReference type="Pfam" id="PF10150">
    <property type="entry name" value="RNase_E_G"/>
    <property type="match status" value="1"/>
</dbReference>
<dbReference type="GO" id="GO:0016787">
    <property type="term" value="F:hydrolase activity"/>
    <property type="evidence" value="ECO:0007669"/>
    <property type="project" value="UniProtKB-KW"/>
</dbReference>
<dbReference type="InterPro" id="IPR003029">
    <property type="entry name" value="S1_domain"/>
</dbReference>
<evidence type="ECO:0000313" key="13">
    <source>
        <dbReference type="EMBL" id="CUV08703.1"/>
    </source>
</evidence>
<keyword evidence="6" id="KW-0255">Endonuclease</keyword>
<evidence type="ECO:0000256" key="11">
    <source>
        <dbReference type="SAM" id="Coils"/>
    </source>
</evidence>
<dbReference type="GO" id="GO:0006364">
    <property type="term" value="P:rRNA processing"/>
    <property type="evidence" value="ECO:0007669"/>
    <property type="project" value="TreeGrafter"/>
</dbReference>
<keyword evidence="7 13" id="KW-0378">Hydrolase</keyword>
<keyword evidence="9" id="KW-0694">RNA-binding</keyword>